<feature type="region of interest" description="Disordered" evidence="1">
    <location>
        <begin position="15"/>
        <end position="37"/>
    </location>
</feature>
<accession>A0ABP7QLD1</accession>
<protein>
    <submittedName>
        <fullName evidence="2">Uncharacterized protein</fullName>
    </submittedName>
</protein>
<keyword evidence="3" id="KW-1185">Reference proteome</keyword>
<dbReference type="Proteomes" id="UP001500456">
    <property type="component" value="Unassembled WGS sequence"/>
</dbReference>
<reference evidence="3" key="1">
    <citation type="journal article" date="2019" name="Int. J. Syst. Evol. Microbiol.">
        <title>The Global Catalogue of Microorganisms (GCM) 10K type strain sequencing project: providing services to taxonomists for standard genome sequencing and annotation.</title>
        <authorList>
            <consortium name="The Broad Institute Genomics Platform"/>
            <consortium name="The Broad Institute Genome Sequencing Center for Infectious Disease"/>
            <person name="Wu L."/>
            <person name="Ma J."/>
        </authorList>
    </citation>
    <scope>NUCLEOTIDE SEQUENCE [LARGE SCALE GENOMIC DNA]</scope>
    <source>
        <strain evidence="3">JCM 16924</strain>
    </source>
</reference>
<evidence type="ECO:0000256" key="1">
    <source>
        <dbReference type="SAM" id="MobiDB-lite"/>
    </source>
</evidence>
<evidence type="ECO:0000313" key="3">
    <source>
        <dbReference type="Proteomes" id="UP001500456"/>
    </source>
</evidence>
<name>A0ABP7QLD1_9ACTN</name>
<sequence length="120" mass="13410">MELPFIWIFTRGERHPSGDRRTAATAGTGRPFPESPWRPLRCDGSKHAAGPGIQSTNRLTRALVPQEYPSVQEWARLDGDFFTPDTAVCQYGLLRSPARIRHSAPMTCGTPRLVQILRVP</sequence>
<gene>
    <name evidence="2" type="ORF">GCM10022232_16510</name>
</gene>
<evidence type="ECO:0000313" key="2">
    <source>
        <dbReference type="EMBL" id="GAA3984506.1"/>
    </source>
</evidence>
<dbReference type="EMBL" id="BAAAZX010000003">
    <property type="protein sequence ID" value="GAA3984506.1"/>
    <property type="molecule type" value="Genomic_DNA"/>
</dbReference>
<comment type="caution">
    <text evidence="2">The sequence shown here is derived from an EMBL/GenBank/DDBJ whole genome shotgun (WGS) entry which is preliminary data.</text>
</comment>
<organism evidence="2 3">
    <name type="scientific">Streptomyces plumbiresistens</name>
    <dbReference type="NCBI Taxonomy" id="511811"/>
    <lineage>
        <taxon>Bacteria</taxon>
        <taxon>Bacillati</taxon>
        <taxon>Actinomycetota</taxon>
        <taxon>Actinomycetes</taxon>
        <taxon>Kitasatosporales</taxon>
        <taxon>Streptomycetaceae</taxon>
        <taxon>Streptomyces</taxon>
    </lineage>
</organism>
<proteinExistence type="predicted"/>